<comment type="function">
    <text evidence="8">ADP-binding subunit of the dihydroxyacetone kinase, which is responsible for the phosphoenolpyruvate (PEP)-dependent phosphorylation of dihydroxyacetone. DhaL-ADP is converted to DhaL-ATP via a phosphoryl group transfer from DhaM and transmits it to dihydroxyacetone binds to DhaK.</text>
</comment>
<evidence type="ECO:0000256" key="7">
    <source>
        <dbReference type="ARBA" id="ARBA00046577"/>
    </source>
</evidence>
<dbReference type="GO" id="GO:0005829">
    <property type="term" value="C:cytosol"/>
    <property type="evidence" value="ECO:0007669"/>
    <property type="project" value="TreeGrafter"/>
</dbReference>
<organism evidence="10 11">
    <name type="scientific">Candidatus Pseudogracilibacillus intestinigallinarum</name>
    <dbReference type="NCBI Taxonomy" id="2838742"/>
    <lineage>
        <taxon>Bacteria</taxon>
        <taxon>Bacillati</taxon>
        <taxon>Bacillota</taxon>
        <taxon>Bacilli</taxon>
        <taxon>Bacillales</taxon>
        <taxon>Bacillaceae</taxon>
        <taxon>Pseudogracilibacillus</taxon>
    </lineage>
</organism>
<dbReference type="EMBL" id="DXHX01000111">
    <property type="protein sequence ID" value="HIV74821.1"/>
    <property type="molecule type" value="Genomic_DNA"/>
</dbReference>
<dbReference type="GO" id="GO:0004371">
    <property type="term" value="F:glycerone kinase activity"/>
    <property type="evidence" value="ECO:0007669"/>
    <property type="project" value="InterPro"/>
</dbReference>
<dbReference type="NCBIfam" id="TIGR02365">
    <property type="entry name" value="dha_L_ycgS"/>
    <property type="match status" value="1"/>
</dbReference>
<evidence type="ECO:0000313" key="11">
    <source>
        <dbReference type="Proteomes" id="UP000823937"/>
    </source>
</evidence>
<dbReference type="Pfam" id="PF02734">
    <property type="entry name" value="Dak2"/>
    <property type="match status" value="1"/>
</dbReference>
<dbReference type="SMART" id="SM01120">
    <property type="entry name" value="Dak2"/>
    <property type="match status" value="1"/>
</dbReference>
<dbReference type="InterPro" id="IPR004007">
    <property type="entry name" value="DhaL_dom"/>
</dbReference>
<dbReference type="InterPro" id="IPR036117">
    <property type="entry name" value="DhaL_dom_sf"/>
</dbReference>
<dbReference type="FunFam" id="1.25.40.340:FF:000002">
    <property type="entry name" value="Dihydroxyacetone kinase, L subunit"/>
    <property type="match status" value="1"/>
</dbReference>
<comment type="subunit">
    <text evidence="7">Homodimer. The dihydroxyacetone kinase complex is composed of a homodimer of DhaM, a homodimer of DhaK and the subunit DhaL.</text>
</comment>
<gene>
    <name evidence="10" type="primary">dhaL</name>
    <name evidence="10" type="ORF">H9895_07075</name>
</gene>
<evidence type="ECO:0000256" key="2">
    <source>
        <dbReference type="ARBA" id="ARBA00004745"/>
    </source>
</evidence>
<keyword evidence="5 10" id="KW-0418">Kinase</keyword>
<dbReference type="GO" id="GO:0047324">
    <property type="term" value="F:phosphoenolpyruvate-glycerone phosphotransferase activity"/>
    <property type="evidence" value="ECO:0007669"/>
    <property type="project" value="UniProtKB-EC"/>
</dbReference>
<dbReference type="InterPro" id="IPR012737">
    <property type="entry name" value="DhaK_L_YcgS"/>
</dbReference>
<evidence type="ECO:0000256" key="4">
    <source>
        <dbReference type="ARBA" id="ARBA00022679"/>
    </source>
</evidence>
<comment type="caution">
    <text evidence="10">The sequence shown here is derived from an EMBL/GenBank/DDBJ whole genome shotgun (WGS) entry which is preliminary data.</text>
</comment>
<protein>
    <recommendedName>
        <fullName evidence="3">phosphoenolpyruvate--glycerone phosphotransferase</fullName>
        <ecNumber evidence="3">2.7.1.121</ecNumber>
    </recommendedName>
</protein>
<evidence type="ECO:0000256" key="1">
    <source>
        <dbReference type="ARBA" id="ARBA00001113"/>
    </source>
</evidence>
<dbReference type="PANTHER" id="PTHR28629">
    <property type="entry name" value="TRIOKINASE/FMN CYCLASE"/>
    <property type="match status" value="1"/>
</dbReference>
<evidence type="ECO:0000256" key="5">
    <source>
        <dbReference type="ARBA" id="ARBA00022777"/>
    </source>
</evidence>
<reference evidence="10" key="2">
    <citation type="submission" date="2021-04" db="EMBL/GenBank/DDBJ databases">
        <authorList>
            <person name="Gilroy R."/>
        </authorList>
    </citation>
    <scope>NUCLEOTIDE SEQUENCE</scope>
    <source>
        <strain evidence="10">CHK169-2315</strain>
    </source>
</reference>
<comment type="pathway">
    <text evidence="2">Polyol metabolism; glycerol degradation.</text>
</comment>
<keyword evidence="4" id="KW-0808">Transferase</keyword>
<dbReference type="PANTHER" id="PTHR28629:SF4">
    <property type="entry name" value="TRIOKINASE_FMN CYCLASE"/>
    <property type="match status" value="1"/>
</dbReference>
<name>A0A9D1PLW9_9BACI</name>
<dbReference type="Proteomes" id="UP000823937">
    <property type="component" value="Unassembled WGS sequence"/>
</dbReference>
<dbReference type="AlphaFoldDB" id="A0A9D1PLW9"/>
<reference evidence="10" key="1">
    <citation type="journal article" date="2021" name="PeerJ">
        <title>Extensive microbial diversity within the chicken gut microbiome revealed by metagenomics and culture.</title>
        <authorList>
            <person name="Gilroy R."/>
            <person name="Ravi A."/>
            <person name="Getino M."/>
            <person name="Pursley I."/>
            <person name="Horton D.L."/>
            <person name="Alikhan N.F."/>
            <person name="Baker D."/>
            <person name="Gharbi K."/>
            <person name="Hall N."/>
            <person name="Watson M."/>
            <person name="Adriaenssens E.M."/>
            <person name="Foster-Nyarko E."/>
            <person name="Jarju S."/>
            <person name="Secka A."/>
            <person name="Antonio M."/>
            <person name="Oren A."/>
            <person name="Chaudhuri R.R."/>
            <person name="La Ragione R."/>
            <person name="Hildebrand F."/>
            <person name="Pallen M.J."/>
        </authorList>
    </citation>
    <scope>NUCLEOTIDE SEQUENCE</scope>
    <source>
        <strain evidence="10">CHK169-2315</strain>
    </source>
</reference>
<dbReference type="EC" id="2.7.1.121" evidence="3"/>
<dbReference type="GO" id="GO:0019563">
    <property type="term" value="P:glycerol catabolic process"/>
    <property type="evidence" value="ECO:0007669"/>
    <property type="project" value="TreeGrafter"/>
</dbReference>
<evidence type="ECO:0000313" key="10">
    <source>
        <dbReference type="EMBL" id="HIV74821.1"/>
    </source>
</evidence>
<keyword evidence="6" id="KW-0319">Glycerol metabolism</keyword>
<sequence>MEITKEHIKCWINKINEKITENKCYLTKLDQPIGDGDHGVNMERGFQATVNMLETTSYDTVSSMLKACALSVMSKVGGAAGPLYGTAFLRMSLHLNGAQLVTEKMFIEALEEAVVGMKKRGRTEVGEKTMIDVWAPVVEKLQKDGAFHASAIIQTAKEARNKTEHIAASKGRASFFKEKSVGYIDPGAASSYIIFEALAETLEEGACQRG</sequence>
<evidence type="ECO:0000256" key="6">
    <source>
        <dbReference type="ARBA" id="ARBA00022798"/>
    </source>
</evidence>
<evidence type="ECO:0000256" key="3">
    <source>
        <dbReference type="ARBA" id="ARBA00012095"/>
    </source>
</evidence>
<dbReference type="Gene3D" id="1.25.40.340">
    <property type="match status" value="1"/>
</dbReference>
<evidence type="ECO:0000256" key="8">
    <source>
        <dbReference type="ARBA" id="ARBA00055771"/>
    </source>
</evidence>
<feature type="domain" description="DhaL" evidence="9">
    <location>
        <begin position="6"/>
        <end position="200"/>
    </location>
</feature>
<dbReference type="PROSITE" id="PS51480">
    <property type="entry name" value="DHAL"/>
    <property type="match status" value="1"/>
</dbReference>
<accession>A0A9D1PLW9</accession>
<proteinExistence type="predicted"/>
<evidence type="ECO:0000259" key="9">
    <source>
        <dbReference type="PROSITE" id="PS51480"/>
    </source>
</evidence>
<dbReference type="InterPro" id="IPR050861">
    <property type="entry name" value="Dihydroxyacetone_Kinase"/>
</dbReference>
<comment type="catalytic activity">
    <reaction evidence="1">
        <text>dihydroxyacetone + phosphoenolpyruvate = dihydroxyacetone phosphate + pyruvate</text>
        <dbReference type="Rhea" id="RHEA:18381"/>
        <dbReference type="ChEBI" id="CHEBI:15361"/>
        <dbReference type="ChEBI" id="CHEBI:16016"/>
        <dbReference type="ChEBI" id="CHEBI:57642"/>
        <dbReference type="ChEBI" id="CHEBI:58702"/>
        <dbReference type="EC" id="2.7.1.121"/>
    </reaction>
</comment>
<dbReference type="SUPFAM" id="SSF101473">
    <property type="entry name" value="DhaL-like"/>
    <property type="match status" value="1"/>
</dbReference>